<reference evidence="1 2" key="1">
    <citation type="journal article" date="2019" name="Int. J. Syst. Evol. Microbiol.">
        <title>The Global Catalogue of Microorganisms (GCM) 10K type strain sequencing project: providing services to taxonomists for standard genome sequencing and annotation.</title>
        <authorList>
            <consortium name="The Broad Institute Genomics Platform"/>
            <consortium name="The Broad Institute Genome Sequencing Center for Infectious Disease"/>
            <person name="Wu L."/>
            <person name="Ma J."/>
        </authorList>
    </citation>
    <scope>NUCLEOTIDE SEQUENCE [LARGE SCALE GENOMIC DNA]</scope>
    <source>
        <strain evidence="1 2">JCM 15478</strain>
    </source>
</reference>
<evidence type="ECO:0000313" key="1">
    <source>
        <dbReference type="EMBL" id="GAA2073287.1"/>
    </source>
</evidence>
<sequence length="206" mass="21395">MSASGVWAVGALPGPDVARLAPVAAPAIRAAAARPSARAAWRRWERDAARGGGAVPVLRPDGYSSDEALRLLDLVNDSPVEALDEAGELDVMTWWGRLEGPVEPFAAAARKDNPVAALFHALGPARAAALPGWAGDAVLTPAELRAALPRTEAALAFTAPERATALARAAEWPETDDPAGLLDGPLRVVREAAASGHGLFAARLWI</sequence>
<organism evidence="1 2">
    <name type="scientific">Streptomyces albiaxialis</name>
    <dbReference type="NCBI Taxonomy" id="329523"/>
    <lineage>
        <taxon>Bacteria</taxon>
        <taxon>Bacillati</taxon>
        <taxon>Actinomycetota</taxon>
        <taxon>Actinomycetes</taxon>
        <taxon>Kitasatosporales</taxon>
        <taxon>Streptomycetaceae</taxon>
        <taxon>Streptomyces</taxon>
    </lineage>
</organism>
<proteinExistence type="predicted"/>
<accession>A0ABN2VUU6</accession>
<protein>
    <submittedName>
        <fullName evidence="1">Uncharacterized protein</fullName>
    </submittedName>
</protein>
<dbReference type="RefSeq" id="WP_344527462.1">
    <property type="nucleotide sequence ID" value="NZ_BAAAPE010000007.1"/>
</dbReference>
<name>A0ABN2VUU6_9ACTN</name>
<dbReference type="Proteomes" id="UP001500016">
    <property type="component" value="Unassembled WGS sequence"/>
</dbReference>
<dbReference type="EMBL" id="BAAAPE010000007">
    <property type="protein sequence ID" value="GAA2073287.1"/>
    <property type="molecule type" value="Genomic_DNA"/>
</dbReference>
<keyword evidence="2" id="KW-1185">Reference proteome</keyword>
<comment type="caution">
    <text evidence="1">The sequence shown here is derived from an EMBL/GenBank/DDBJ whole genome shotgun (WGS) entry which is preliminary data.</text>
</comment>
<evidence type="ECO:0000313" key="2">
    <source>
        <dbReference type="Proteomes" id="UP001500016"/>
    </source>
</evidence>
<gene>
    <name evidence="1" type="ORF">GCM10009801_26480</name>
</gene>